<evidence type="ECO:0000313" key="2">
    <source>
        <dbReference type="EMBL" id="ONK67142.1"/>
    </source>
</evidence>
<feature type="signal peptide" evidence="1">
    <location>
        <begin position="1"/>
        <end position="16"/>
    </location>
</feature>
<evidence type="ECO:0000256" key="1">
    <source>
        <dbReference type="SAM" id="SignalP"/>
    </source>
</evidence>
<dbReference type="EMBL" id="CM007386">
    <property type="protein sequence ID" value="ONK67142.1"/>
    <property type="molecule type" value="Genomic_DNA"/>
</dbReference>
<name>A0A5P1EMB3_ASPOF</name>
<evidence type="ECO:0000313" key="3">
    <source>
        <dbReference type="Proteomes" id="UP000243459"/>
    </source>
</evidence>
<accession>A0A5P1EMB3</accession>
<keyword evidence="3" id="KW-1185">Reference proteome</keyword>
<dbReference type="Gramene" id="ONK67142">
    <property type="protein sequence ID" value="ONK67142"/>
    <property type="gene ID" value="A4U43_C06F16390"/>
</dbReference>
<proteinExistence type="predicted"/>
<gene>
    <name evidence="2" type="ORF">A4U43_C06F16390</name>
</gene>
<keyword evidence="1" id="KW-0732">Signal</keyword>
<organism evidence="2 3">
    <name type="scientific">Asparagus officinalis</name>
    <name type="common">Garden asparagus</name>
    <dbReference type="NCBI Taxonomy" id="4686"/>
    <lineage>
        <taxon>Eukaryota</taxon>
        <taxon>Viridiplantae</taxon>
        <taxon>Streptophyta</taxon>
        <taxon>Embryophyta</taxon>
        <taxon>Tracheophyta</taxon>
        <taxon>Spermatophyta</taxon>
        <taxon>Magnoliopsida</taxon>
        <taxon>Liliopsida</taxon>
        <taxon>Asparagales</taxon>
        <taxon>Asparagaceae</taxon>
        <taxon>Asparagoideae</taxon>
        <taxon>Asparagus</taxon>
    </lineage>
</organism>
<sequence>MIWAWWLPCGSGGCLGRCGALVGGGLLSGYGLGKVDCSYRKCVGRTYEEDACVPCMATDEDDCGCGQVGRCGIAGRRRGERGGGASTVRRCHRISGGLSGGQASCVSIGRDLREA</sequence>
<dbReference type="Proteomes" id="UP000243459">
    <property type="component" value="Chromosome 6"/>
</dbReference>
<feature type="chain" id="PRO_5024386352" evidence="1">
    <location>
        <begin position="17"/>
        <end position="115"/>
    </location>
</feature>
<dbReference type="AlphaFoldDB" id="A0A5P1EMB3"/>
<protein>
    <submittedName>
        <fullName evidence="2">Uncharacterized protein</fullName>
    </submittedName>
</protein>
<reference evidence="3" key="1">
    <citation type="journal article" date="2017" name="Nat. Commun.">
        <title>The asparagus genome sheds light on the origin and evolution of a young Y chromosome.</title>
        <authorList>
            <person name="Harkess A."/>
            <person name="Zhou J."/>
            <person name="Xu C."/>
            <person name="Bowers J.E."/>
            <person name="Van der Hulst R."/>
            <person name="Ayyampalayam S."/>
            <person name="Mercati F."/>
            <person name="Riccardi P."/>
            <person name="McKain M.R."/>
            <person name="Kakrana A."/>
            <person name="Tang H."/>
            <person name="Ray J."/>
            <person name="Groenendijk J."/>
            <person name="Arikit S."/>
            <person name="Mathioni S.M."/>
            <person name="Nakano M."/>
            <person name="Shan H."/>
            <person name="Telgmann-Rauber A."/>
            <person name="Kanno A."/>
            <person name="Yue Z."/>
            <person name="Chen H."/>
            <person name="Li W."/>
            <person name="Chen Y."/>
            <person name="Xu X."/>
            <person name="Zhang Y."/>
            <person name="Luo S."/>
            <person name="Chen H."/>
            <person name="Gao J."/>
            <person name="Mao Z."/>
            <person name="Pires J.C."/>
            <person name="Luo M."/>
            <person name="Kudrna D."/>
            <person name="Wing R.A."/>
            <person name="Meyers B.C."/>
            <person name="Yi K."/>
            <person name="Kong H."/>
            <person name="Lavrijsen P."/>
            <person name="Sunseri F."/>
            <person name="Falavigna A."/>
            <person name="Ye Y."/>
            <person name="Leebens-Mack J.H."/>
            <person name="Chen G."/>
        </authorList>
    </citation>
    <scope>NUCLEOTIDE SEQUENCE [LARGE SCALE GENOMIC DNA]</scope>
    <source>
        <strain evidence="3">cv. DH0086</strain>
    </source>
</reference>